<accession>A0A941DER1</accession>
<dbReference type="AlphaFoldDB" id="A0A941DER1"/>
<evidence type="ECO:0000313" key="3">
    <source>
        <dbReference type="Proteomes" id="UP000680158"/>
    </source>
</evidence>
<keyword evidence="1" id="KW-1133">Transmembrane helix</keyword>
<dbReference type="NCBIfam" id="NF041437">
    <property type="entry name" value="TfpZ"/>
    <property type="match status" value="1"/>
</dbReference>
<dbReference type="Proteomes" id="UP000680158">
    <property type="component" value="Unassembled WGS sequence"/>
</dbReference>
<feature type="transmembrane region" description="Helical" evidence="1">
    <location>
        <begin position="83"/>
        <end position="103"/>
    </location>
</feature>
<proteinExistence type="predicted"/>
<keyword evidence="1" id="KW-0812">Transmembrane</keyword>
<keyword evidence="3" id="KW-1185">Reference proteome</keyword>
<sequence>MLTHRLSSLSRLQAFGFHFLASASVIAVIFGLVKLVWYPNQLFEAANGFELLKILVLVDLVLGPLIMLIIFNPKKKSLKFDVSAVLICQLMFLAYGVWSLYAVRPVYIAYVENQFFLVKANEIEDGDLDKVEHAQFKKLPLFGPVFVGTKAPESDKKREEIMFAKLGGMGIQNLPQFYAPIEDVQAQVRANGKLPSQLNTNNEDKEQLENMLEKAEKQGQKILFSPLQTKGRQLFVAIDGTSGQPLRVN</sequence>
<organism evidence="2 3">
    <name type="scientific">Undibacterium baiyunense</name>
    <dbReference type="NCBI Taxonomy" id="2828731"/>
    <lineage>
        <taxon>Bacteria</taxon>
        <taxon>Pseudomonadati</taxon>
        <taxon>Pseudomonadota</taxon>
        <taxon>Betaproteobacteria</taxon>
        <taxon>Burkholderiales</taxon>
        <taxon>Oxalobacteraceae</taxon>
        <taxon>Undibacterium</taxon>
    </lineage>
</organism>
<gene>
    <name evidence="2" type="ORF">KDM92_06860</name>
</gene>
<evidence type="ECO:0000313" key="2">
    <source>
        <dbReference type="EMBL" id="MBR7746298.1"/>
    </source>
</evidence>
<dbReference type="EMBL" id="JAGSPM010000003">
    <property type="protein sequence ID" value="MBR7746298.1"/>
    <property type="molecule type" value="Genomic_DNA"/>
</dbReference>
<feature type="transmembrane region" description="Helical" evidence="1">
    <location>
        <begin position="51"/>
        <end position="71"/>
    </location>
</feature>
<evidence type="ECO:0008006" key="4">
    <source>
        <dbReference type="Google" id="ProtNLM"/>
    </source>
</evidence>
<name>A0A941DER1_9BURK</name>
<keyword evidence="1" id="KW-0472">Membrane</keyword>
<comment type="caution">
    <text evidence="2">The sequence shown here is derived from an EMBL/GenBank/DDBJ whole genome shotgun (WGS) entry which is preliminary data.</text>
</comment>
<reference evidence="2 3" key="1">
    <citation type="submission" date="2021-04" db="EMBL/GenBank/DDBJ databases">
        <title>novel species isolated from subtropical streams in China.</title>
        <authorList>
            <person name="Lu H."/>
        </authorList>
    </citation>
    <scope>NUCLEOTIDE SEQUENCE [LARGE SCALE GENOMIC DNA]</scope>
    <source>
        <strain evidence="2 3">BYS107W</strain>
    </source>
</reference>
<protein>
    <recommendedName>
        <fullName evidence="4">Pilus assembly protein</fullName>
    </recommendedName>
</protein>
<dbReference type="RefSeq" id="WP_212683645.1">
    <property type="nucleotide sequence ID" value="NZ_JAGSPM010000003.1"/>
</dbReference>
<dbReference type="InterPro" id="IPR047814">
    <property type="entry name" value="TfpX/TfpZ-like"/>
</dbReference>
<evidence type="ECO:0000256" key="1">
    <source>
        <dbReference type="SAM" id="Phobius"/>
    </source>
</evidence>
<feature type="transmembrane region" description="Helical" evidence="1">
    <location>
        <begin position="12"/>
        <end position="39"/>
    </location>
</feature>